<evidence type="ECO:0000313" key="3">
    <source>
        <dbReference type="Proteomes" id="UP000254765"/>
    </source>
</evidence>
<dbReference type="InterPro" id="IPR004360">
    <property type="entry name" value="Glyas_Fos-R_dOase_dom"/>
</dbReference>
<proteinExistence type="predicted"/>
<feature type="domain" description="VOC" evidence="1">
    <location>
        <begin position="1"/>
        <end position="129"/>
    </location>
</feature>
<dbReference type="SUPFAM" id="SSF54593">
    <property type="entry name" value="Glyoxalase/Bleomycin resistance protein/Dihydroxybiphenyl dioxygenase"/>
    <property type="match status" value="1"/>
</dbReference>
<dbReference type="Gene3D" id="3.10.180.10">
    <property type="entry name" value="2,3-Dihydroxybiphenyl 1,2-Dioxygenase, domain 1"/>
    <property type="match status" value="1"/>
</dbReference>
<dbReference type="CDD" id="cd07262">
    <property type="entry name" value="VOC_like"/>
    <property type="match status" value="1"/>
</dbReference>
<dbReference type="EMBL" id="UGYK01000002">
    <property type="protein sequence ID" value="SUI64736.1"/>
    <property type="molecule type" value="Genomic_DNA"/>
</dbReference>
<evidence type="ECO:0000259" key="1">
    <source>
        <dbReference type="PROSITE" id="PS51819"/>
    </source>
</evidence>
<dbReference type="PROSITE" id="PS51819">
    <property type="entry name" value="VOC"/>
    <property type="match status" value="1"/>
</dbReference>
<dbReference type="InterPro" id="IPR029068">
    <property type="entry name" value="Glyas_Bleomycin-R_OHBP_Dase"/>
</dbReference>
<dbReference type="AlphaFoldDB" id="A0A379ZLY1"/>
<organism evidence="2 3">
    <name type="scientific">Serratia marcescens</name>
    <dbReference type="NCBI Taxonomy" id="615"/>
    <lineage>
        <taxon>Bacteria</taxon>
        <taxon>Pseudomonadati</taxon>
        <taxon>Pseudomonadota</taxon>
        <taxon>Gammaproteobacteria</taxon>
        <taxon>Enterobacterales</taxon>
        <taxon>Yersiniaceae</taxon>
        <taxon>Serratia</taxon>
    </lineage>
</organism>
<protein>
    <submittedName>
        <fullName evidence="2">Predicted enzyme related to lactoylglutathione lyase</fullName>
    </submittedName>
</protein>
<gene>
    <name evidence="2" type="ORF">NCTC10211_03991</name>
</gene>
<dbReference type="PANTHER" id="PTHR35006">
    <property type="entry name" value="GLYOXALASE FAMILY PROTEIN (AFU_ORTHOLOGUE AFUA_5G14830)"/>
    <property type="match status" value="1"/>
</dbReference>
<reference evidence="2 3" key="1">
    <citation type="submission" date="2018-06" db="EMBL/GenBank/DDBJ databases">
        <authorList>
            <consortium name="Pathogen Informatics"/>
            <person name="Doyle S."/>
        </authorList>
    </citation>
    <scope>NUCLEOTIDE SEQUENCE [LARGE SCALE GENOMIC DNA]</scope>
    <source>
        <strain evidence="2 3">NCTC10211</strain>
    </source>
</reference>
<name>A0A379ZLY1_SERMA</name>
<dbReference type="PANTHER" id="PTHR35006:SF1">
    <property type="entry name" value="BLL2941 PROTEIN"/>
    <property type="match status" value="1"/>
</dbReference>
<dbReference type="Pfam" id="PF00903">
    <property type="entry name" value="Glyoxalase"/>
    <property type="match status" value="1"/>
</dbReference>
<keyword evidence="2" id="KW-0456">Lyase</keyword>
<sequence length="155" mass="17065">MFSHITVGVSDLDAAAAFYDAILLPLGLQRREVTPDGGPAARCWVMPGQTLPRFYAYQPFDRQPASAGNGSMLAFLAADELAVKRAYAAGLLAGGSSEGEPGERAHYGKGYFGAYLRDPDGNKVHVVYREISPDEMLGLHRHQRRRIHCRPGWRH</sequence>
<accession>A0A379ZLY1</accession>
<dbReference type="InterPro" id="IPR037523">
    <property type="entry name" value="VOC_core"/>
</dbReference>
<dbReference type="Proteomes" id="UP000254765">
    <property type="component" value="Unassembled WGS sequence"/>
</dbReference>
<dbReference type="GO" id="GO:0016829">
    <property type="term" value="F:lyase activity"/>
    <property type="evidence" value="ECO:0007669"/>
    <property type="project" value="UniProtKB-KW"/>
</dbReference>
<evidence type="ECO:0000313" key="2">
    <source>
        <dbReference type="EMBL" id="SUI64736.1"/>
    </source>
</evidence>